<keyword evidence="3" id="KW-1185">Reference proteome</keyword>
<reference evidence="2" key="1">
    <citation type="submission" date="2022-07" db="EMBL/GenBank/DDBJ databases">
        <title>The genome of Lyophyllum shimeji provides insight into the initial evolution of ectomycorrhizal fungal genome.</title>
        <authorList>
            <person name="Kobayashi Y."/>
            <person name="Shibata T."/>
            <person name="Hirakawa H."/>
            <person name="Shigenobu S."/>
            <person name="Nishiyama T."/>
            <person name="Yamada A."/>
            <person name="Hasebe M."/>
            <person name="Kawaguchi M."/>
        </authorList>
    </citation>
    <scope>NUCLEOTIDE SEQUENCE</scope>
    <source>
        <strain evidence="2">AT787</strain>
    </source>
</reference>
<comment type="caution">
    <text evidence="2">The sequence shown here is derived from an EMBL/GenBank/DDBJ whole genome shotgun (WGS) entry which is preliminary data.</text>
</comment>
<feature type="compositionally biased region" description="Basic and acidic residues" evidence="1">
    <location>
        <begin position="437"/>
        <end position="455"/>
    </location>
</feature>
<name>A0A9P3UPI7_LYOSH</name>
<evidence type="ECO:0000256" key="1">
    <source>
        <dbReference type="SAM" id="MobiDB-lite"/>
    </source>
</evidence>
<gene>
    <name evidence="2" type="ORF">LshimejAT787_1202680</name>
</gene>
<feature type="compositionally biased region" description="Polar residues" evidence="1">
    <location>
        <begin position="388"/>
        <end position="401"/>
    </location>
</feature>
<feature type="compositionally biased region" description="Low complexity" evidence="1">
    <location>
        <begin position="200"/>
        <end position="213"/>
    </location>
</feature>
<protein>
    <submittedName>
        <fullName evidence="2">Uncharacterized protein</fullName>
    </submittedName>
</protein>
<feature type="compositionally biased region" description="Basic residues" evidence="1">
    <location>
        <begin position="322"/>
        <end position="335"/>
    </location>
</feature>
<dbReference type="Proteomes" id="UP001063166">
    <property type="component" value="Unassembled WGS sequence"/>
</dbReference>
<dbReference type="EMBL" id="BRPK01000012">
    <property type="protein sequence ID" value="GLB42819.1"/>
    <property type="molecule type" value="Genomic_DNA"/>
</dbReference>
<feature type="region of interest" description="Disordered" evidence="1">
    <location>
        <begin position="434"/>
        <end position="502"/>
    </location>
</feature>
<evidence type="ECO:0000313" key="3">
    <source>
        <dbReference type="Proteomes" id="UP001063166"/>
    </source>
</evidence>
<feature type="compositionally biased region" description="Acidic residues" evidence="1">
    <location>
        <begin position="228"/>
        <end position="240"/>
    </location>
</feature>
<sequence length="502" mass="54899">MSARPQATTSNRDSNAIRASVFDVCLQLGALDENSRVAEWMFSDPSEDSDSFPRRNRTTRFQEVISAGWEAVEEKAPQQRRRRYVLPFAIKAPVFTTRLRGRPSQQARAPETSEPTHEKPAARELGPGYVSLSRRSFFRRSIHKPPPPRPEANNARKPVCDDSGRVSTNVKTFFQRKMRCEPSKTRPQEVPPPNAELNNATSAPPSTAGPGPSIVHPAVPPQSAHDLLEDDGDDEWEEIDATPGSPLYPLPNKGINPPALHSLSDKKRHSTAGTGTTDTETGSADAEADIDIVYGATHHNLTLAFPRLIFRRASRIGSLSPQKKRAGRASPKKSHTPSPAHTPSASSTPTPTPSPGRRKPLSIITGKKAKHRRGISSSSLPPSPFVLLTQNRNSTMPQPTSRIVFPEDVPVRPLSLSEAERRSMGWHNQFFVGDAKGISEGKEQEKKLGDGDGKGMGKRPKSVSVPTPPPASKRTIGRGPRREEKPVGAPVPFPVMKEKEET</sequence>
<dbReference type="AlphaFoldDB" id="A0A9P3UPI7"/>
<feature type="compositionally biased region" description="Low complexity" evidence="1">
    <location>
        <begin position="271"/>
        <end position="283"/>
    </location>
</feature>
<dbReference type="OrthoDB" id="3051288at2759"/>
<proteinExistence type="predicted"/>
<feature type="region of interest" description="Disordered" evidence="1">
    <location>
        <begin position="97"/>
        <end position="283"/>
    </location>
</feature>
<organism evidence="2 3">
    <name type="scientific">Lyophyllum shimeji</name>
    <name type="common">Hon-shimeji</name>
    <name type="synonym">Tricholoma shimeji</name>
    <dbReference type="NCBI Taxonomy" id="47721"/>
    <lineage>
        <taxon>Eukaryota</taxon>
        <taxon>Fungi</taxon>
        <taxon>Dikarya</taxon>
        <taxon>Basidiomycota</taxon>
        <taxon>Agaricomycotina</taxon>
        <taxon>Agaricomycetes</taxon>
        <taxon>Agaricomycetidae</taxon>
        <taxon>Agaricales</taxon>
        <taxon>Tricholomatineae</taxon>
        <taxon>Lyophyllaceae</taxon>
        <taxon>Lyophyllum</taxon>
    </lineage>
</organism>
<feature type="region of interest" description="Disordered" evidence="1">
    <location>
        <begin position="316"/>
        <end position="402"/>
    </location>
</feature>
<evidence type="ECO:0000313" key="2">
    <source>
        <dbReference type="EMBL" id="GLB42819.1"/>
    </source>
</evidence>
<feature type="compositionally biased region" description="Basic and acidic residues" evidence="1">
    <location>
        <begin position="178"/>
        <end position="187"/>
    </location>
</feature>
<accession>A0A9P3UPI7</accession>
<feature type="compositionally biased region" description="Low complexity" evidence="1">
    <location>
        <begin position="336"/>
        <end position="349"/>
    </location>
</feature>